<feature type="transmembrane region" description="Helical" evidence="13">
    <location>
        <begin position="7"/>
        <end position="23"/>
    </location>
</feature>
<keyword evidence="11" id="KW-0482">Metalloprotease</keyword>
<evidence type="ECO:0000256" key="11">
    <source>
        <dbReference type="ARBA" id="ARBA00023049"/>
    </source>
</evidence>
<keyword evidence="5" id="KW-0645">Protease</keyword>
<proteinExistence type="inferred from homology"/>
<keyword evidence="6 13" id="KW-0812">Transmembrane</keyword>
<evidence type="ECO:0000256" key="5">
    <source>
        <dbReference type="ARBA" id="ARBA00022670"/>
    </source>
</evidence>
<feature type="transmembrane region" description="Helical" evidence="13">
    <location>
        <begin position="164"/>
        <end position="181"/>
    </location>
</feature>
<keyword evidence="8" id="KW-0378">Hydrolase</keyword>
<evidence type="ECO:0000259" key="14">
    <source>
        <dbReference type="Pfam" id="PF02163"/>
    </source>
</evidence>
<dbReference type="GO" id="GO:0046872">
    <property type="term" value="F:metal ion binding"/>
    <property type="evidence" value="ECO:0007669"/>
    <property type="project" value="UniProtKB-KW"/>
</dbReference>
<feature type="transmembrane region" description="Helical" evidence="13">
    <location>
        <begin position="121"/>
        <end position="143"/>
    </location>
</feature>
<evidence type="ECO:0000256" key="2">
    <source>
        <dbReference type="ARBA" id="ARBA00004651"/>
    </source>
</evidence>
<feature type="non-terminal residue" evidence="15">
    <location>
        <position position="182"/>
    </location>
</feature>
<dbReference type="InterPro" id="IPR044537">
    <property type="entry name" value="Rip2-like"/>
</dbReference>
<dbReference type="PANTHER" id="PTHR35864">
    <property type="entry name" value="ZINC METALLOPROTEASE MJ0611-RELATED"/>
    <property type="match status" value="1"/>
</dbReference>
<accession>A0A2M8KDZ9</accession>
<feature type="domain" description="Peptidase M50" evidence="14">
    <location>
        <begin position="122"/>
        <end position="165"/>
    </location>
</feature>
<feature type="transmembrane region" description="Helical" evidence="13">
    <location>
        <begin position="52"/>
        <end position="72"/>
    </location>
</feature>
<dbReference type="EMBL" id="PFDW01000051">
    <property type="protein sequence ID" value="PJE58139.1"/>
    <property type="molecule type" value="Genomic_DNA"/>
</dbReference>
<gene>
    <name evidence="15" type="ORF">COU81_02330</name>
</gene>
<dbReference type="CDD" id="cd06158">
    <property type="entry name" value="S2P-M50_like_1"/>
    <property type="match status" value="1"/>
</dbReference>
<evidence type="ECO:0000256" key="6">
    <source>
        <dbReference type="ARBA" id="ARBA00022692"/>
    </source>
</evidence>
<comment type="subcellular location">
    <subcellularLocation>
        <location evidence="2">Cell membrane</location>
        <topology evidence="2">Multi-pass membrane protein</topology>
    </subcellularLocation>
</comment>
<dbReference type="Pfam" id="PF02163">
    <property type="entry name" value="Peptidase_M50"/>
    <property type="match status" value="1"/>
</dbReference>
<dbReference type="InterPro" id="IPR008915">
    <property type="entry name" value="Peptidase_M50"/>
</dbReference>
<comment type="similarity">
    <text evidence="3">Belongs to the peptidase M50B family.</text>
</comment>
<dbReference type="GO" id="GO:0008237">
    <property type="term" value="F:metallopeptidase activity"/>
    <property type="evidence" value="ECO:0007669"/>
    <property type="project" value="UniProtKB-KW"/>
</dbReference>
<organism evidence="15 16">
    <name type="scientific">Candidatus Portnoybacteria bacterium CG10_big_fil_rev_8_21_14_0_10_36_7</name>
    <dbReference type="NCBI Taxonomy" id="1974812"/>
    <lineage>
        <taxon>Bacteria</taxon>
        <taxon>Candidatus Portnoyibacteriota</taxon>
    </lineage>
</organism>
<reference evidence="16" key="1">
    <citation type="submission" date="2017-09" db="EMBL/GenBank/DDBJ databases">
        <title>Depth-based differentiation of microbial function through sediment-hosted aquifers and enrichment of novel symbionts in the deep terrestrial subsurface.</title>
        <authorList>
            <person name="Probst A.J."/>
            <person name="Ladd B."/>
            <person name="Jarett J.K."/>
            <person name="Geller-Mcgrath D.E."/>
            <person name="Sieber C.M.K."/>
            <person name="Emerson J.B."/>
            <person name="Anantharaman K."/>
            <person name="Thomas B.C."/>
            <person name="Malmstrom R."/>
            <person name="Stieglmeier M."/>
            <person name="Klingl A."/>
            <person name="Woyke T."/>
            <person name="Ryan C.M."/>
            <person name="Banfield J.F."/>
        </authorList>
    </citation>
    <scope>NUCLEOTIDE SEQUENCE [LARGE SCALE GENOMIC DNA]</scope>
</reference>
<evidence type="ECO:0000256" key="9">
    <source>
        <dbReference type="ARBA" id="ARBA00022833"/>
    </source>
</evidence>
<evidence type="ECO:0000256" key="7">
    <source>
        <dbReference type="ARBA" id="ARBA00022723"/>
    </source>
</evidence>
<evidence type="ECO:0000256" key="8">
    <source>
        <dbReference type="ARBA" id="ARBA00022801"/>
    </source>
</evidence>
<comment type="caution">
    <text evidence="15">The sequence shown here is derived from an EMBL/GenBank/DDBJ whole genome shotgun (WGS) entry which is preliminary data.</text>
</comment>
<evidence type="ECO:0000256" key="4">
    <source>
        <dbReference type="ARBA" id="ARBA00022475"/>
    </source>
</evidence>
<dbReference type="GO" id="GO:0006508">
    <property type="term" value="P:proteolysis"/>
    <property type="evidence" value="ECO:0007669"/>
    <property type="project" value="UniProtKB-KW"/>
</dbReference>
<name>A0A2M8KDZ9_9BACT</name>
<dbReference type="AlphaFoldDB" id="A0A2M8KDZ9"/>
<evidence type="ECO:0000256" key="3">
    <source>
        <dbReference type="ARBA" id="ARBA00007931"/>
    </source>
</evidence>
<protein>
    <recommendedName>
        <fullName evidence="14">Peptidase M50 domain-containing protein</fullName>
    </recommendedName>
</protein>
<keyword evidence="10 13" id="KW-1133">Transmembrane helix</keyword>
<comment type="cofactor">
    <cofactor evidence="1">
        <name>Zn(2+)</name>
        <dbReference type="ChEBI" id="CHEBI:29105"/>
    </cofactor>
</comment>
<keyword evidence="7" id="KW-0479">Metal-binding</keyword>
<keyword evidence="12 13" id="KW-0472">Membrane</keyword>
<evidence type="ECO:0000313" key="15">
    <source>
        <dbReference type="EMBL" id="PJE58139.1"/>
    </source>
</evidence>
<dbReference type="InterPro" id="IPR052348">
    <property type="entry name" value="Metallopeptidase_M50B"/>
</dbReference>
<evidence type="ECO:0000256" key="10">
    <source>
        <dbReference type="ARBA" id="ARBA00022989"/>
    </source>
</evidence>
<sequence length="182" mass="19964">MDIAGFLLLYVIIVIASVIHEYSHGWTADFLGDPTARYAGRLTLNPIAHMDVWGTVIVPIIFVLFFGVFFGAAKPVPFNPYNLKNQKWGPALVGAAGPLSNLIIAFILGLIINFWQGADPLFVEILKLVAIINISLAMFNLIPIPPLDGSKILPLILPARMQRMMIFTSGPMMFVGIIIAVF</sequence>
<evidence type="ECO:0000256" key="1">
    <source>
        <dbReference type="ARBA" id="ARBA00001947"/>
    </source>
</evidence>
<dbReference type="GO" id="GO:0005886">
    <property type="term" value="C:plasma membrane"/>
    <property type="evidence" value="ECO:0007669"/>
    <property type="project" value="UniProtKB-SubCell"/>
</dbReference>
<evidence type="ECO:0000313" key="16">
    <source>
        <dbReference type="Proteomes" id="UP000231450"/>
    </source>
</evidence>
<keyword evidence="4" id="KW-1003">Cell membrane</keyword>
<dbReference type="PANTHER" id="PTHR35864:SF1">
    <property type="entry name" value="ZINC METALLOPROTEASE YWHC-RELATED"/>
    <property type="match status" value="1"/>
</dbReference>
<feature type="transmembrane region" description="Helical" evidence="13">
    <location>
        <begin position="92"/>
        <end position="115"/>
    </location>
</feature>
<dbReference type="Proteomes" id="UP000231450">
    <property type="component" value="Unassembled WGS sequence"/>
</dbReference>
<keyword evidence="9" id="KW-0862">Zinc</keyword>
<evidence type="ECO:0000256" key="12">
    <source>
        <dbReference type="ARBA" id="ARBA00023136"/>
    </source>
</evidence>
<evidence type="ECO:0000256" key="13">
    <source>
        <dbReference type="SAM" id="Phobius"/>
    </source>
</evidence>